<name>A0A2H4U567_METSM</name>
<accession>A0A2H4U567</accession>
<feature type="transmembrane region" description="Helical" evidence="1">
    <location>
        <begin position="61"/>
        <end position="78"/>
    </location>
</feature>
<keyword evidence="1" id="KW-1133">Transmembrane helix</keyword>
<organism evidence="2 3">
    <name type="scientific">Methanobrevibacter smithii</name>
    <dbReference type="NCBI Taxonomy" id="2173"/>
    <lineage>
        <taxon>Archaea</taxon>
        <taxon>Methanobacteriati</taxon>
        <taxon>Methanobacteriota</taxon>
        <taxon>Methanomada group</taxon>
        <taxon>Methanobacteria</taxon>
        <taxon>Methanobacteriales</taxon>
        <taxon>Methanobacteriaceae</taxon>
        <taxon>Methanobrevibacter</taxon>
    </lineage>
</organism>
<keyword evidence="1" id="KW-0472">Membrane</keyword>
<feature type="transmembrane region" description="Helical" evidence="1">
    <location>
        <begin position="84"/>
        <end position="102"/>
    </location>
</feature>
<sequence>MIKVKNIKLLGILLAVLVIFLGVRPLFTQTITNDSIASAIILVLIGIAYIVIVAKPQWAKAVFFFEGIIIGISGYTLLATPYNYLLGIIGLVIVVIAVLAYLQKLPMSILKYFYR</sequence>
<feature type="transmembrane region" description="Helical" evidence="1">
    <location>
        <begin position="35"/>
        <end position="54"/>
    </location>
</feature>
<evidence type="ECO:0000256" key="1">
    <source>
        <dbReference type="SAM" id="Phobius"/>
    </source>
</evidence>
<dbReference type="RefSeq" id="WP_100815239.1">
    <property type="nucleotide sequence ID" value="NZ_CP017803.1"/>
</dbReference>
<evidence type="ECO:0000313" key="2">
    <source>
        <dbReference type="EMBL" id="ATZ59246.1"/>
    </source>
</evidence>
<dbReference type="AlphaFoldDB" id="A0A2H4U567"/>
<dbReference type="GeneID" id="35118085"/>
<evidence type="ECO:0000313" key="3">
    <source>
        <dbReference type="Proteomes" id="UP000232133"/>
    </source>
</evidence>
<dbReference type="EMBL" id="CP017803">
    <property type="protein sequence ID" value="ATZ59246.1"/>
    <property type="molecule type" value="Genomic_DNA"/>
</dbReference>
<protein>
    <submittedName>
        <fullName evidence="2">Uncharacterized protein</fullName>
    </submittedName>
</protein>
<reference evidence="2 3" key="1">
    <citation type="submission" date="2016-10" db="EMBL/GenBank/DDBJ databases">
        <authorList>
            <person name="Varghese N."/>
        </authorList>
    </citation>
    <scope>NUCLEOTIDE SEQUENCE [LARGE SCALE GENOMIC DNA]</scope>
    <source>
        <strain evidence="2 3">KB11</strain>
    </source>
</reference>
<gene>
    <name evidence="2" type="ORF">BK798_01865</name>
</gene>
<keyword evidence="1" id="KW-0812">Transmembrane</keyword>
<dbReference type="Proteomes" id="UP000232133">
    <property type="component" value="Chromosome"/>
</dbReference>
<proteinExistence type="predicted"/>